<accession>A0ABM2WGH5</accession>
<evidence type="ECO:0000256" key="1">
    <source>
        <dbReference type="ARBA" id="ARBA00005431"/>
    </source>
</evidence>
<dbReference type="SUPFAM" id="SSF81296">
    <property type="entry name" value="E set domains"/>
    <property type="match status" value="1"/>
</dbReference>
<evidence type="ECO:0000256" key="2">
    <source>
        <dbReference type="SAM" id="Phobius"/>
    </source>
</evidence>
<comment type="similarity">
    <text evidence="1">Belongs to the NXPE family.</text>
</comment>
<dbReference type="InterPro" id="IPR014756">
    <property type="entry name" value="Ig_E-set"/>
</dbReference>
<organism evidence="4 5">
    <name type="scientific">Mesocricetus auratus</name>
    <name type="common">Golden hamster</name>
    <dbReference type="NCBI Taxonomy" id="10036"/>
    <lineage>
        <taxon>Eukaryota</taxon>
        <taxon>Metazoa</taxon>
        <taxon>Chordata</taxon>
        <taxon>Craniata</taxon>
        <taxon>Vertebrata</taxon>
        <taxon>Euteleostomi</taxon>
        <taxon>Mammalia</taxon>
        <taxon>Eutheria</taxon>
        <taxon>Euarchontoglires</taxon>
        <taxon>Glires</taxon>
        <taxon>Rodentia</taxon>
        <taxon>Myomorpha</taxon>
        <taxon>Muroidea</taxon>
        <taxon>Cricetidae</taxon>
        <taxon>Cricetinae</taxon>
        <taxon>Mesocricetus</taxon>
    </lineage>
</organism>
<dbReference type="RefSeq" id="XP_040587573.1">
    <property type="nucleotide sequence ID" value="XM_040731639.1"/>
</dbReference>
<dbReference type="InterPro" id="IPR026845">
    <property type="entry name" value="NXPH/NXPE"/>
</dbReference>
<name>A0ABM2WGH5_MESAU</name>
<dbReference type="PANTHER" id="PTHR16165">
    <property type="entry name" value="NXPE FAMILY MEMBER"/>
    <property type="match status" value="1"/>
</dbReference>
<dbReference type="Gene3D" id="2.60.40.10">
    <property type="entry name" value="Immunoglobulins"/>
    <property type="match status" value="1"/>
</dbReference>
<protein>
    <submittedName>
        <fullName evidence="5">LOW QUALITY PROTEIN: NXPE family member 3-like</fullName>
    </submittedName>
</protein>
<evidence type="ECO:0000259" key="3">
    <source>
        <dbReference type="Pfam" id="PF24536"/>
    </source>
</evidence>
<evidence type="ECO:0000313" key="5">
    <source>
        <dbReference type="RefSeq" id="XP_040587573.1"/>
    </source>
</evidence>
<dbReference type="Proteomes" id="UP000886700">
    <property type="component" value="Unplaced"/>
</dbReference>
<evidence type="ECO:0000313" key="4">
    <source>
        <dbReference type="Proteomes" id="UP000886700"/>
    </source>
</evidence>
<feature type="domain" description="NXPE C-terminal" evidence="3">
    <location>
        <begin position="346"/>
        <end position="566"/>
    </location>
</feature>
<dbReference type="InterPro" id="IPR057106">
    <property type="entry name" value="NXPE4_C"/>
</dbReference>
<keyword evidence="2" id="KW-0812">Transmembrane</keyword>
<dbReference type="SUPFAM" id="SSF52266">
    <property type="entry name" value="SGNH hydrolase"/>
    <property type="match status" value="1"/>
</dbReference>
<sequence>MDLFVGQLKGYRTLTVGLVFVVLVICLMMAWLEPIKSWLPPPHPASKCVSETIDWDLLPQELTNLTSLLYWPPTGGDRDDFLATTSPQTSTYTLKGPAQASYTLGSNLEAILVARDHQGRPKTHGGDLFRAKLLGPELRAGVPGEVTDLENGTYLLSFPLLWAGWAQVQVRLIHSSEAVGVLQRVWRERRATVDFRGYFRGRDGTRETVICNVDPQSTGAKGPTCRYRDVVSGEVWFCAQPSALPCNALVGHSSGSYLKVTTPRDEDLLAGRVTDQTLPSGISPILVTPAATGNLGDLGQKLRELVYSVMRLEPRAPSILALPSRPPCRPGHLSPKPSGFYHQDRWHSTFCSSRSFPTVGSILNCLAGRIVYMMGDSTLRQWWEYLRDTVPSLKPVDLHVQYQVGPLMIVDTTRGAVLHWRAHSWPLRSRHTPVASLHSVARELHGLAGGPYTVVVLGMGAHFTTFPPSVFARRLAGIREAVKALLDREPSTLVVIKLANTGYKSVYGSDWLTLQVNRLLRAAFVGLPVAFVDAWEMTSSLAVPDNIHPNKLIVRNEVDLFLSFICPT</sequence>
<reference evidence="5" key="1">
    <citation type="submission" date="2025-08" db="UniProtKB">
        <authorList>
            <consortium name="RefSeq"/>
        </authorList>
    </citation>
    <scope>IDENTIFICATION</scope>
    <source>
        <tissue evidence="5">Liver</tissue>
    </source>
</reference>
<feature type="transmembrane region" description="Helical" evidence="2">
    <location>
        <begin position="12"/>
        <end position="32"/>
    </location>
</feature>
<dbReference type="GeneID" id="121134055"/>
<gene>
    <name evidence="5" type="primary">LOC121134055</name>
</gene>
<proteinExistence type="inferred from homology"/>
<dbReference type="InterPro" id="IPR013783">
    <property type="entry name" value="Ig-like_fold"/>
</dbReference>
<keyword evidence="4" id="KW-1185">Reference proteome</keyword>
<dbReference type="Pfam" id="PF24536">
    <property type="entry name" value="NXPE4_C"/>
    <property type="match status" value="1"/>
</dbReference>
<dbReference type="PANTHER" id="PTHR16165:SF23">
    <property type="entry name" value="NEUREXOPHILIN AND PC-ESTERASE DOMAIN FAMILY, MEMBER 5"/>
    <property type="match status" value="1"/>
</dbReference>
<dbReference type="Pfam" id="PF06312">
    <property type="entry name" value="Neurexophilin"/>
    <property type="match status" value="1"/>
</dbReference>
<keyword evidence="2" id="KW-0472">Membrane</keyword>
<keyword evidence="2" id="KW-1133">Transmembrane helix</keyword>